<evidence type="ECO:0000313" key="8">
    <source>
        <dbReference type="EMBL" id="RBI83261.1"/>
    </source>
</evidence>
<name>A0A365U4T6_9RHOB</name>
<dbReference type="AlphaFoldDB" id="A0A365U4T6"/>
<dbReference type="GO" id="GO:0015031">
    <property type="term" value="P:protein transport"/>
    <property type="evidence" value="ECO:0007669"/>
    <property type="project" value="UniProtKB-KW"/>
</dbReference>
<reference evidence="8 9" key="1">
    <citation type="submission" date="2018-07" db="EMBL/GenBank/DDBJ databases">
        <title>Rhodosalinus sp. strain E84T genomic sequence and assembly.</title>
        <authorList>
            <person name="Liu Z.-W."/>
            <person name="Lu D.-C."/>
        </authorList>
    </citation>
    <scope>NUCLEOTIDE SEQUENCE [LARGE SCALE GENOMIC DNA]</scope>
    <source>
        <strain evidence="8 9">E84</strain>
    </source>
</reference>
<gene>
    <name evidence="8" type="ORF">DRV85_16810</name>
</gene>
<keyword evidence="4 7" id="KW-0812">Transmembrane</keyword>
<comment type="subcellular location">
    <subcellularLocation>
        <location evidence="1">Cell membrane</location>
        <topology evidence="1">Single-pass membrane protein</topology>
    </subcellularLocation>
    <subcellularLocation>
        <location evidence="7">Cell membrane</location>
        <topology evidence="7">Single-pass type II membrane protein</topology>
    </subcellularLocation>
</comment>
<evidence type="ECO:0000256" key="5">
    <source>
        <dbReference type="ARBA" id="ARBA00022989"/>
    </source>
</evidence>
<dbReference type="OrthoDB" id="8479787at2"/>
<evidence type="ECO:0000256" key="2">
    <source>
        <dbReference type="ARBA" id="ARBA00005811"/>
    </source>
</evidence>
<evidence type="ECO:0000256" key="4">
    <source>
        <dbReference type="ARBA" id="ARBA00022692"/>
    </source>
</evidence>
<protein>
    <submittedName>
        <fullName evidence="8">Biopolymer transporter ExbD</fullName>
    </submittedName>
</protein>
<keyword evidence="7" id="KW-0653">Protein transport</keyword>
<comment type="similarity">
    <text evidence="2 7">Belongs to the ExbD/TolR family.</text>
</comment>
<organism evidence="8 9">
    <name type="scientific">Rhodosalinus halophilus</name>
    <dbReference type="NCBI Taxonomy" id="2259333"/>
    <lineage>
        <taxon>Bacteria</taxon>
        <taxon>Pseudomonadati</taxon>
        <taxon>Pseudomonadota</taxon>
        <taxon>Alphaproteobacteria</taxon>
        <taxon>Rhodobacterales</taxon>
        <taxon>Paracoccaceae</taxon>
        <taxon>Rhodosalinus</taxon>
    </lineage>
</organism>
<accession>A0A365U4T6</accession>
<dbReference type="Proteomes" id="UP000253370">
    <property type="component" value="Unassembled WGS sequence"/>
</dbReference>
<proteinExistence type="inferred from homology"/>
<sequence length="131" mass="14274">MRRVPPYRRARGEPEIALINIVFLLLVFFLVAGSLAAPLDRELSLVRTESLDGRALPDALIVRPDGATLHRGEATTPEAYLEALAGRDGAPRVARIVPDRDLPAERLIEVARALQAAGAAEVHLVTERVPR</sequence>
<dbReference type="EMBL" id="QNTQ01000020">
    <property type="protein sequence ID" value="RBI83261.1"/>
    <property type="molecule type" value="Genomic_DNA"/>
</dbReference>
<dbReference type="Pfam" id="PF02472">
    <property type="entry name" value="ExbD"/>
    <property type="match status" value="1"/>
</dbReference>
<keyword evidence="3" id="KW-1003">Cell membrane</keyword>
<dbReference type="GO" id="GO:0005886">
    <property type="term" value="C:plasma membrane"/>
    <property type="evidence" value="ECO:0007669"/>
    <property type="project" value="UniProtKB-SubCell"/>
</dbReference>
<dbReference type="InterPro" id="IPR003400">
    <property type="entry name" value="ExbD"/>
</dbReference>
<evidence type="ECO:0000256" key="6">
    <source>
        <dbReference type="ARBA" id="ARBA00023136"/>
    </source>
</evidence>
<evidence type="ECO:0000256" key="1">
    <source>
        <dbReference type="ARBA" id="ARBA00004162"/>
    </source>
</evidence>
<keyword evidence="6" id="KW-0472">Membrane</keyword>
<keyword evidence="7" id="KW-0813">Transport</keyword>
<evidence type="ECO:0000256" key="7">
    <source>
        <dbReference type="RuleBase" id="RU003879"/>
    </source>
</evidence>
<evidence type="ECO:0000256" key="3">
    <source>
        <dbReference type="ARBA" id="ARBA00022475"/>
    </source>
</evidence>
<comment type="caution">
    <text evidence="8">The sequence shown here is derived from an EMBL/GenBank/DDBJ whole genome shotgun (WGS) entry which is preliminary data.</text>
</comment>
<keyword evidence="9" id="KW-1185">Reference proteome</keyword>
<dbReference type="RefSeq" id="WP_113290637.1">
    <property type="nucleotide sequence ID" value="NZ_QNTQ01000020.1"/>
</dbReference>
<dbReference type="GO" id="GO:0022857">
    <property type="term" value="F:transmembrane transporter activity"/>
    <property type="evidence" value="ECO:0007669"/>
    <property type="project" value="InterPro"/>
</dbReference>
<evidence type="ECO:0000313" key="9">
    <source>
        <dbReference type="Proteomes" id="UP000253370"/>
    </source>
</evidence>
<keyword evidence="5" id="KW-1133">Transmembrane helix</keyword>